<dbReference type="Proteomes" id="UP001153620">
    <property type="component" value="Chromosome 2"/>
</dbReference>
<reference evidence="1" key="1">
    <citation type="submission" date="2022-01" db="EMBL/GenBank/DDBJ databases">
        <authorList>
            <person name="King R."/>
        </authorList>
    </citation>
    <scope>NUCLEOTIDE SEQUENCE</scope>
</reference>
<evidence type="ECO:0000313" key="1">
    <source>
        <dbReference type="EMBL" id="CAG9805810.1"/>
    </source>
</evidence>
<organism evidence="1 2">
    <name type="scientific">Chironomus riparius</name>
    <dbReference type="NCBI Taxonomy" id="315576"/>
    <lineage>
        <taxon>Eukaryota</taxon>
        <taxon>Metazoa</taxon>
        <taxon>Ecdysozoa</taxon>
        <taxon>Arthropoda</taxon>
        <taxon>Hexapoda</taxon>
        <taxon>Insecta</taxon>
        <taxon>Pterygota</taxon>
        <taxon>Neoptera</taxon>
        <taxon>Endopterygota</taxon>
        <taxon>Diptera</taxon>
        <taxon>Nematocera</taxon>
        <taxon>Chironomoidea</taxon>
        <taxon>Chironomidae</taxon>
        <taxon>Chironominae</taxon>
        <taxon>Chironomus</taxon>
    </lineage>
</organism>
<dbReference type="EMBL" id="OU895878">
    <property type="protein sequence ID" value="CAG9805810.1"/>
    <property type="molecule type" value="Genomic_DNA"/>
</dbReference>
<evidence type="ECO:0000313" key="2">
    <source>
        <dbReference type="Proteomes" id="UP001153620"/>
    </source>
</evidence>
<name>A0A9N9WTV9_9DIPT</name>
<protein>
    <submittedName>
        <fullName evidence="1">Uncharacterized protein</fullName>
    </submittedName>
</protein>
<dbReference type="AlphaFoldDB" id="A0A9N9WTV9"/>
<sequence>MCILNRVELRQQEQEEQQKGK</sequence>
<accession>A0A9N9WTV9</accession>
<keyword evidence="2" id="KW-1185">Reference proteome</keyword>
<reference evidence="1" key="2">
    <citation type="submission" date="2022-10" db="EMBL/GenBank/DDBJ databases">
        <authorList>
            <consortium name="ENA_rothamsted_submissions"/>
            <consortium name="culmorum"/>
            <person name="King R."/>
        </authorList>
    </citation>
    <scope>NUCLEOTIDE SEQUENCE</scope>
</reference>
<gene>
    <name evidence="1" type="ORF">CHIRRI_LOCUS8678</name>
</gene>
<proteinExistence type="predicted"/>